<dbReference type="Proteomes" id="UP001303046">
    <property type="component" value="Unassembled WGS sequence"/>
</dbReference>
<dbReference type="EMBL" id="JAVFWL010000002">
    <property type="protein sequence ID" value="KAK6737238.1"/>
    <property type="molecule type" value="Genomic_DNA"/>
</dbReference>
<feature type="chain" id="PRO_5045559001" evidence="1">
    <location>
        <begin position="19"/>
        <end position="210"/>
    </location>
</feature>
<keyword evidence="1" id="KW-0732">Signal</keyword>
<dbReference type="Gene3D" id="3.30.420.10">
    <property type="entry name" value="Ribonuclease H-like superfamily/Ribonuclease H"/>
    <property type="match status" value="1"/>
</dbReference>
<organism evidence="2 3">
    <name type="scientific">Necator americanus</name>
    <name type="common">Human hookworm</name>
    <dbReference type="NCBI Taxonomy" id="51031"/>
    <lineage>
        <taxon>Eukaryota</taxon>
        <taxon>Metazoa</taxon>
        <taxon>Ecdysozoa</taxon>
        <taxon>Nematoda</taxon>
        <taxon>Chromadorea</taxon>
        <taxon>Rhabditida</taxon>
        <taxon>Rhabditina</taxon>
        <taxon>Rhabditomorpha</taxon>
        <taxon>Strongyloidea</taxon>
        <taxon>Ancylostomatidae</taxon>
        <taxon>Bunostominae</taxon>
        <taxon>Necator</taxon>
    </lineage>
</organism>
<evidence type="ECO:0000313" key="3">
    <source>
        <dbReference type="Proteomes" id="UP001303046"/>
    </source>
</evidence>
<dbReference type="Pfam" id="PF01359">
    <property type="entry name" value="Transposase_1"/>
    <property type="match status" value="1"/>
</dbReference>
<protein>
    <submittedName>
        <fullName evidence="2">Uncharacterized protein</fullName>
    </submittedName>
</protein>
<dbReference type="InterPro" id="IPR001888">
    <property type="entry name" value="Transposase_1"/>
</dbReference>
<dbReference type="PANTHER" id="PTHR46060:SF2">
    <property type="entry name" value="HISTONE-LYSINE N-METHYLTRANSFERASE SETMAR"/>
    <property type="match status" value="1"/>
</dbReference>
<name>A0ABR1CI47_NECAM</name>
<sequence length="210" mass="23916">MLLKSTFFNTHILVFVQAEVQQSSAPQQSFSNSEHYIEQFLWSGQNDMEDPELQRVCSKWCGGAQRLGSIRDPCQHQSAIVEDDPLETTGEVGQGLGIQQSSTIWKEIGMVKKLNNKNHPFLDRIVTCNEKWILCGNRKHPSQLMDKDEAPKHFLKPKMHPKKTMTVIVWWCAAGNPLQPHETWATDVDPYTFCMSNSSLSSLSESEHDK</sequence>
<gene>
    <name evidence="2" type="primary">Necator_chrII.g7540</name>
    <name evidence="2" type="ORF">RB195_019746</name>
</gene>
<dbReference type="PANTHER" id="PTHR46060">
    <property type="entry name" value="MARINER MOS1 TRANSPOSASE-LIKE PROTEIN"/>
    <property type="match status" value="1"/>
</dbReference>
<proteinExistence type="predicted"/>
<dbReference type="InterPro" id="IPR052709">
    <property type="entry name" value="Transposase-MT_Hybrid"/>
</dbReference>
<evidence type="ECO:0000256" key="1">
    <source>
        <dbReference type="SAM" id="SignalP"/>
    </source>
</evidence>
<dbReference type="InterPro" id="IPR036397">
    <property type="entry name" value="RNaseH_sf"/>
</dbReference>
<keyword evidence="3" id="KW-1185">Reference proteome</keyword>
<evidence type="ECO:0000313" key="2">
    <source>
        <dbReference type="EMBL" id="KAK6737238.1"/>
    </source>
</evidence>
<reference evidence="2 3" key="1">
    <citation type="submission" date="2023-08" db="EMBL/GenBank/DDBJ databases">
        <title>A Necator americanus chromosomal reference genome.</title>
        <authorList>
            <person name="Ilik V."/>
            <person name="Petrzelkova K.J."/>
            <person name="Pardy F."/>
            <person name="Fuh T."/>
            <person name="Niatou-Singa F.S."/>
            <person name="Gouil Q."/>
            <person name="Baker L."/>
            <person name="Ritchie M.E."/>
            <person name="Jex A.R."/>
            <person name="Gazzola D."/>
            <person name="Li H."/>
            <person name="Toshio Fujiwara R."/>
            <person name="Zhan B."/>
            <person name="Aroian R.V."/>
            <person name="Pafco B."/>
            <person name="Schwarz E.M."/>
        </authorList>
    </citation>
    <scope>NUCLEOTIDE SEQUENCE [LARGE SCALE GENOMIC DNA]</scope>
    <source>
        <strain evidence="2 3">Aroian</strain>
        <tissue evidence="2">Whole animal</tissue>
    </source>
</reference>
<accession>A0ABR1CI47</accession>
<comment type="caution">
    <text evidence="2">The sequence shown here is derived from an EMBL/GenBank/DDBJ whole genome shotgun (WGS) entry which is preliminary data.</text>
</comment>
<feature type="signal peptide" evidence="1">
    <location>
        <begin position="1"/>
        <end position="18"/>
    </location>
</feature>